<dbReference type="PIRSF" id="PIRSF000193">
    <property type="entry name" value="Pyrrol-5-carb_rd"/>
    <property type="match status" value="1"/>
</dbReference>
<evidence type="ECO:0000256" key="6">
    <source>
        <dbReference type="NCBIfam" id="TIGR00112"/>
    </source>
</evidence>
<evidence type="ECO:0000256" key="4">
    <source>
        <dbReference type="ARBA" id="ARBA00058118"/>
    </source>
</evidence>
<dbReference type="GO" id="GO:0005737">
    <property type="term" value="C:cytoplasm"/>
    <property type="evidence" value="ECO:0007669"/>
    <property type="project" value="UniProtKB-SubCell"/>
</dbReference>
<evidence type="ECO:0000256" key="5">
    <source>
        <dbReference type="HAMAP-Rule" id="MF_01925"/>
    </source>
</evidence>
<dbReference type="InterPro" id="IPR028939">
    <property type="entry name" value="P5C_Rdtase_cat_N"/>
</dbReference>
<dbReference type="Pfam" id="PF03807">
    <property type="entry name" value="F420_oxidored"/>
    <property type="match status" value="1"/>
</dbReference>
<evidence type="ECO:0000256" key="2">
    <source>
        <dbReference type="ARBA" id="ARBA00022857"/>
    </source>
</evidence>
<organism evidence="11 12">
    <name type="scientific">Iningainema tapete BLCC-T55</name>
    <dbReference type="NCBI Taxonomy" id="2748662"/>
    <lineage>
        <taxon>Bacteria</taxon>
        <taxon>Bacillati</taxon>
        <taxon>Cyanobacteriota</taxon>
        <taxon>Cyanophyceae</taxon>
        <taxon>Nostocales</taxon>
        <taxon>Scytonemataceae</taxon>
        <taxon>Iningainema tapete</taxon>
    </lineage>
</organism>
<accession>A0A8J6XEQ0</accession>
<evidence type="ECO:0000313" key="12">
    <source>
        <dbReference type="Proteomes" id="UP000629098"/>
    </source>
</evidence>
<dbReference type="Pfam" id="PF14748">
    <property type="entry name" value="P5CR_dimer"/>
    <property type="match status" value="1"/>
</dbReference>
<dbReference type="InterPro" id="IPR008927">
    <property type="entry name" value="6-PGluconate_DH-like_C_sf"/>
</dbReference>
<evidence type="ECO:0000256" key="7">
    <source>
        <dbReference type="PIRSR" id="PIRSR000193-1"/>
    </source>
</evidence>
<keyword evidence="12" id="KW-1185">Reference proteome</keyword>
<dbReference type="GO" id="GO:0055129">
    <property type="term" value="P:L-proline biosynthetic process"/>
    <property type="evidence" value="ECO:0007669"/>
    <property type="project" value="UniProtKB-UniRule"/>
</dbReference>
<dbReference type="PROSITE" id="PS00521">
    <property type="entry name" value="P5CR"/>
    <property type="match status" value="1"/>
</dbReference>
<proteinExistence type="inferred from homology"/>
<evidence type="ECO:0000313" key="11">
    <source>
        <dbReference type="EMBL" id="MBD2771086.1"/>
    </source>
</evidence>
<keyword evidence="5" id="KW-0963">Cytoplasm</keyword>
<keyword evidence="5 8" id="KW-0028">Amino-acid biosynthesis</keyword>
<evidence type="ECO:0000256" key="8">
    <source>
        <dbReference type="RuleBase" id="RU003903"/>
    </source>
</evidence>
<comment type="subcellular location">
    <subcellularLocation>
        <location evidence="5">Cytoplasm</location>
    </subcellularLocation>
</comment>
<evidence type="ECO:0000259" key="10">
    <source>
        <dbReference type="Pfam" id="PF14748"/>
    </source>
</evidence>
<reference evidence="11" key="1">
    <citation type="submission" date="2020-09" db="EMBL/GenBank/DDBJ databases">
        <title>Iningainema tapete sp. nov. (Scytonemataceae, Cyanobacteria) from greenhouses in central Florida (USA) produces two types of nodularin with biosynthetic potential for microcystin-LR and anabaenopeptins.</title>
        <authorList>
            <person name="Berthold D.E."/>
            <person name="Lefler F.W."/>
            <person name="Huang I.-S."/>
            <person name="Abdulla H."/>
            <person name="Zimba P.V."/>
            <person name="Laughinghouse H.D. IV."/>
        </authorList>
    </citation>
    <scope>NUCLEOTIDE SEQUENCE</scope>
    <source>
        <strain evidence="11">BLCCT55</strain>
    </source>
</reference>
<dbReference type="FunFam" id="1.10.3730.10:FF:000001">
    <property type="entry name" value="Pyrroline-5-carboxylate reductase"/>
    <property type="match status" value="1"/>
</dbReference>
<feature type="domain" description="Pyrroline-5-carboxylate reductase catalytic N-terminal" evidence="9">
    <location>
        <begin position="4"/>
        <end position="102"/>
    </location>
</feature>
<dbReference type="InterPro" id="IPR036291">
    <property type="entry name" value="NAD(P)-bd_dom_sf"/>
</dbReference>
<evidence type="ECO:0000256" key="3">
    <source>
        <dbReference type="ARBA" id="ARBA00023002"/>
    </source>
</evidence>
<comment type="catalytic activity">
    <reaction evidence="5">
        <text>L-proline + NAD(+) = (S)-1-pyrroline-5-carboxylate + NADH + 2 H(+)</text>
        <dbReference type="Rhea" id="RHEA:14105"/>
        <dbReference type="ChEBI" id="CHEBI:15378"/>
        <dbReference type="ChEBI" id="CHEBI:17388"/>
        <dbReference type="ChEBI" id="CHEBI:57540"/>
        <dbReference type="ChEBI" id="CHEBI:57945"/>
        <dbReference type="ChEBI" id="CHEBI:60039"/>
        <dbReference type="EC" id="1.5.1.2"/>
    </reaction>
</comment>
<dbReference type="Proteomes" id="UP000629098">
    <property type="component" value="Unassembled WGS sequence"/>
</dbReference>
<dbReference type="PANTHER" id="PTHR11645">
    <property type="entry name" value="PYRROLINE-5-CARBOXYLATE REDUCTASE"/>
    <property type="match status" value="1"/>
</dbReference>
<dbReference type="AlphaFoldDB" id="A0A8J6XEQ0"/>
<dbReference type="Gene3D" id="3.40.50.720">
    <property type="entry name" value="NAD(P)-binding Rossmann-like Domain"/>
    <property type="match status" value="1"/>
</dbReference>
<protein>
    <recommendedName>
        <fullName evidence="5 6">Pyrroline-5-carboxylate reductase</fullName>
        <shortName evidence="5">P5C reductase</shortName>
        <shortName evidence="5">P5CR</shortName>
        <ecNumber evidence="5 6">1.5.1.2</ecNumber>
    </recommendedName>
    <alternativeName>
        <fullName evidence="5">PCA reductase</fullName>
    </alternativeName>
</protein>
<comment type="similarity">
    <text evidence="1 5 8">Belongs to the pyrroline-5-carboxylate reductase family.</text>
</comment>
<comment type="catalytic activity">
    <reaction evidence="5 8">
        <text>L-proline + NADP(+) = (S)-1-pyrroline-5-carboxylate + NADPH + 2 H(+)</text>
        <dbReference type="Rhea" id="RHEA:14109"/>
        <dbReference type="ChEBI" id="CHEBI:15378"/>
        <dbReference type="ChEBI" id="CHEBI:17388"/>
        <dbReference type="ChEBI" id="CHEBI:57783"/>
        <dbReference type="ChEBI" id="CHEBI:58349"/>
        <dbReference type="ChEBI" id="CHEBI:60039"/>
        <dbReference type="EC" id="1.5.1.2"/>
    </reaction>
</comment>
<dbReference type="PANTHER" id="PTHR11645:SF0">
    <property type="entry name" value="PYRROLINE-5-CARBOXYLATE REDUCTASE 3"/>
    <property type="match status" value="1"/>
</dbReference>
<dbReference type="NCBIfam" id="TIGR00112">
    <property type="entry name" value="proC"/>
    <property type="match status" value="1"/>
</dbReference>
<dbReference type="SUPFAM" id="SSF48179">
    <property type="entry name" value="6-phosphogluconate dehydrogenase C-terminal domain-like"/>
    <property type="match status" value="1"/>
</dbReference>
<dbReference type="GO" id="GO:0004735">
    <property type="term" value="F:pyrroline-5-carboxylate reductase activity"/>
    <property type="evidence" value="ECO:0007669"/>
    <property type="project" value="UniProtKB-UniRule"/>
</dbReference>
<comment type="caution">
    <text evidence="11">The sequence shown here is derived from an EMBL/GenBank/DDBJ whole genome shotgun (WGS) entry which is preliminary data.</text>
</comment>
<dbReference type="Gene3D" id="1.10.3730.10">
    <property type="entry name" value="ProC C-terminal domain-like"/>
    <property type="match status" value="1"/>
</dbReference>
<dbReference type="SUPFAM" id="SSF51735">
    <property type="entry name" value="NAD(P)-binding Rossmann-fold domains"/>
    <property type="match status" value="1"/>
</dbReference>
<dbReference type="EC" id="1.5.1.2" evidence="5 6"/>
<keyword evidence="5 8" id="KW-0641">Proline biosynthesis</keyword>
<feature type="domain" description="Pyrroline-5-carboxylate reductase dimerisation" evidence="10">
    <location>
        <begin position="164"/>
        <end position="268"/>
    </location>
</feature>
<feature type="binding site" evidence="7">
    <location>
        <begin position="71"/>
        <end position="74"/>
    </location>
    <ligand>
        <name>NADP(+)</name>
        <dbReference type="ChEBI" id="CHEBI:58349"/>
    </ligand>
</feature>
<sequence>MTIKFGLIGGGVMGEALLSRLIARGIYHPTEVLVSEPHLPRQRLLEEHYSVAVTMDNRQLFTDTTEVVLLAVKPQVFSAIAQELADVMEMNSKPLIISILAGVPLSQLEAAFPLLPVIRAMPNTPATVGAGITAMTSGAYTKANHIEMARHLLAAVGDVVEVPEMLMDAVTGLSGSGPAYVALLIESLSDGGVSSGLPRAIAYQLALQTVLGTAKLLDETKIHPAELKDRVTSPGGTTIAGVAQLEKAGFRSAIIEAVIAATARSQELGHG</sequence>
<evidence type="ECO:0000256" key="1">
    <source>
        <dbReference type="ARBA" id="ARBA00005525"/>
    </source>
</evidence>
<keyword evidence="2 5" id="KW-0521">NADP</keyword>
<dbReference type="InterPro" id="IPR000304">
    <property type="entry name" value="Pyrroline-COOH_reductase"/>
</dbReference>
<evidence type="ECO:0000259" key="9">
    <source>
        <dbReference type="Pfam" id="PF03807"/>
    </source>
</evidence>
<name>A0A8J6XEQ0_9CYAN</name>
<dbReference type="RefSeq" id="WP_190825380.1">
    <property type="nucleotide sequence ID" value="NZ_CAWPPI010000013.1"/>
</dbReference>
<dbReference type="EMBL" id="JACXAE010000013">
    <property type="protein sequence ID" value="MBD2771086.1"/>
    <property type="molecule type" value="Genomic_DNA"/>
</dbReference>
<dbReference type="UniPathway" id="UPA00098">
    <property type="reaction ID" value="UER00361"/>
</dbReference>
<dbReference type="InterPro" id="IPR029036">
    <property type="entry name" value="P5CR_dimer"/>
</dbReference>
<dbReference type="InterPro" id="IPR053790">
    <property type="entry name" value="P5CR-like_CS"/>
</dbReference>
<gene>
    <name evidence="5 11" type="primary">proC</name>
    <name evidence="11" type="ORF">ICL16_02840</name>
</gene>
<dbReference type="HAMAP" id="MF_01925">
    <property type="entry name" value="P5C_reductase"/>
    <property type="match status" value="1"/>
</dbReference>
<comment type="function">
    <text evidence="4 5">Catalyzes the reduction of 1-pyrroline-5-carboxylate (PCA) to L-proline.</text>
</comment>
<keyword evidence="3 5" id="KW-0560">Oxidoreductase</keyword>
<comment type="pathway">
    <text evidence="5 8">Amino-acid biosynthesis; L-proline biosynthesis; L-proline from L-glutamate 5-semialdehyde: step 1/1.</text>
</comment>
<feature type="binding site" evidence="7">
    <location>
        <begin position="8"/>
        <end position="13"/>
    </location>
    <ligand>
        <name>NADP(+)</name>
        <dbReference type="ChEBI" id="CHEBI:58349"/>
    </ligand>
</feature>